<feature type="compositionally biased region" description="Polar residues" evidence="1">
    <location>
        <begin position="41"/>
        <end position="61"/>
    </location>
</feature>
<evidence type="ECO:0000313" key="5">
    <source>
        <dbReference type="Proteomes" id="UP001500668"/>
    </source>
</evidence>
<evidence type="ECO:0000256" key="2">
    <source>
        <dbReference type="SAM" id="SignalP"/>
    </source>
</evidence>
<comment type="caution">
    <text evidence="4">The sequence shown here is derived from an EMBL/GenBank/DDBJ whole genome shotgun (WGS) entry which is preliminary data.</text>
</comment>
<dbReference type="SMART" id="SM00458">
    <property type="entry name" value="RICIN"/>
    <property type="match status" value="1"/>
</dbReference>
<dbReference type="Proteomes" id="UP001500668">
    <property type="component" value="Unassembled WGS sequence"/>
</dbReference>
<sequence>MILKSTLPALAGAALLALASAPSAQGAQGATTASAQPSSAVTQTDNPSRTLAASSLPSSTYWKPEHTSGRCITAHGGVRKGAKIDQYKCVGGANQKWSFVTVSATPPTYTIRPVSNAGLCVDIQGGDYSKGRQPILWNCNGRINQQFWINCAGSLSKCNIHPDYGTQRGKCLSVKGGSTANNTPVILWSCNKSKDQRFTLR</sequence>
<dbReference type="Gene3D" id="2.80.10.50">
    <property type="match status" value="3"/>
</dbReference>
<dbReference type="CDD" id="cd00161">
    <property type="entry name" value="beta-trefoil_Ricin-like"/>
    <property type="match status" value="1"/>
</dbReference>
<dbReference type="Pfam" id="PF14200">
    <property type="entry name" value="RicinB_lectin_2"/>
    <property type="match status" value="1"/>
</dbReference>
<keyword evidence="2" id="KW-0732">Signal</keyword>
<evidence type="ECO:0000256" key="1">
    <source>
        <dbReference type="SAM" id="MobiDB-lite"/>
    </source>
</evidence>
<dbReference type="InterPro" id="IPR035992">
    <property type="entry name" value="Ricin_B-like_lectins"/>
</dbReference>
<dbReference type="EMBL" id="BAAACA010000014">
    <property type="protein sequence ID" value="GAA0593205.1"/>
    <property type="molecule type" value="Genomic_DNA"/>
</dbReference>
<proteinExistence type="predicted"/>
<gene>
    <name evidence="4" type="ORF">GCM10010394_23150</name>
</gene>
<feature type="compositionally biased region" description="Low complexity" evidence="1">
    <location>
        <begin position="29"/>
        <end position="40"/>
    </location>
</feature>
<dbReference type="PROSITE" id="PS50231">
    <property type="entry name" value="RICIN_B_LECTIN"/>
    <property type="match status" value="1"/>
</dbReference>
<evidence type="ECO:0000259" key="3">
    <source>
        <dbReference type="SMART" id="SM00458"/>
    </source>
</evidence>
<dbReference type="SUPFAM" id="SSF50370">
    <property type="entry name" value="Ricin B-like lectins"/>
    <property type="match status" value="1"/>
</dbReference>
<feature type="chain" id="PRO_5046649223" description="Ricin B lectin domain-containing protein" evidence="2">
    <location>
        <begin position="27"/>
        <end position="201"/>
    </location>
</feature>
<name>A0ABN1FLC6_9ACTN</name>
<accession>A0ABN1FLC6</accession>
<feature type="region of interest" description="Disordered" evidence="1">
    <location>
        <begin position="29"/>
        <end position="61"/>
    </location>
</feature>
<feature type="domain" description="Ricin B lectin" evidence="3">
    <location>
        <begin position="59"/>
        <end position="201"/>
    </location>
</feature>
<protein>
    <recommendedName>
        <fullName evidence="3">Ricin B lectin domain-containing protein</fullName>
    </recommendedName>
</protein>
<dbReference type="InterPro" id="IPR000772">
    <property type="entry name" value="Ricin_B_lectin"/>
</dbReference>
<feature type="signal peptide" evidence="2">
    <location>
        <begin position="1"/>
        <end position="26"/>
    </location>
</feature>
<reference evidence="4 5" key="1">
    <citation type="journal article" date="2019" name="Int. J. Syst. Evol. Microbiol.">
        <title>The Global Catalogue of Microorganisms (GCM) 10K type strain sequencing project: providing services to taxonomists for standard genome sequencing and annotation.</title>
        <authorList>
            <consortium name="The Broad Institute Genomics Platform"/>
            <consortium name="The Broad Institute Genome Sequencing Center for Infectious Disease"/>
            <person name="Wu L."/>
            <person name="Ma J."/>
        </authorList>
    </citation>
    <scope>NUCLEOTIDE SEQUENCE [LARGE SCALE GENOMIC DNA]</scope>
    <source>
        <strain evidence="4 5">JCM 5067</strain>
    </source>
</reference>
<keyword evidence="5" id="KW-1185">Reference proteome</keyword>
<evidence type="ECO:0000313" key="4">
    <source>
        <dbReference type="EMBL" id="GAA0593205.1"/>
    </source>
</evidence>
<organism evidence="4 5">
    <name type="scientific">Streptomyces crystallinus</name>
    <dbReference type="NCBI Taxonomy" id="68191"/>
    <lineage>
        <taxon>Bacteria</taxon>
        <taxon>Bacillati</taxon>
        <taxon>Actinomycetota</taxon>
        <taxon>Actinomycetes</taxon>
        <taxon>Kitasatosporales</taxon>
        <taxon>Streptomycetaceae</taxon>
        <taxon>Streptomyces</taxon>
    </lineage>
</organism>